<reference evidence="2" key="2">
    <citation type="submission" date="2021-04" db="EMBL/GenBank/DDBJ databases">
        <authorList>
            <person name="Gilroy R."/>
        </authorList>
    </citation>
    <scope>NUCLEOTIDE SEQUENCE</scope>
    <source>
        <strain evidence="2">CHK183-1962</strain>
    </source>
</reference>
<keyword evidence="1" id="KW-0472">Membrane</keyword>
<gene>
    <name evidence="2" type="ORF">H9734_04130</name>
</gene>
<dbReference type="EMBL" id="DXEK01000068">
    <property type="protein sequence ID" value="HIX76771.1"/>
    <property type="molecule type" value="Genomic_DNA"/>
</dbReference>
<reference evidence="2" key="1">
    <citation type="journal article" date="2021" name="PeerJ">
        <title>Extensive microbial diversity within the chicken gut microbiome revealed by metagenomics and culture.</title>
        <authorList>
            <person name="Gilroy R."/>
            <person name="Ravi A."/>
            <person name="Getino M."/>
            <person name="Pursley I."/>
            <person name="Horton D.L."/>
            <person name="Alikhan N.F."/>
            <person name="Baker D."/>
            <person name="Gharbi K."/>
            <person name="Hall N."/>
            <person name="Watson M."/>
            <person name="Adriaenssens E.M."/>
            <person name="Foster-Nyarko E."/>
            <person name="Jarju S."/>
            <person name="Secka A."/>
            <person name="Antonio M."/>
            <person name="Oren A."/>
            <person name="Chaudhuri R.R."/>
            <person name="La Ragione R."/>
            <person name="Hildebrand F."/>
            <person name="Pallen M.J."/>
        </authorList>
    </citation>
    <scope>NUCLEOTIDE SEQUENCE</scope>
    <source>
        <strain evidence="2">CHK183-1962</strain>
    </source>
</reference>
<evidence type="ECO:0000256" key="1">
    <source>
        <dbReference type="SAM" id="Phobius"/>
    </source>
</evidence>
<proteinExistence type="predicted"/>
<comment type="caution">
    <text evidence="2">The sequence shown here is derived from an EMBL/GenBank/DDBJ whole genome shotgun (WGS) entry which is preliminary data.</text>
</comment>
<keyword evidence="1" id="KW-1133">Transmembrane helix</keyword>
<keyword evidence="1" id="KW-0812">Transmembrane</keyword>
<evidence type="ECO:0000313" key="3">
    <source>
        <dbReference type="Proteomes" id="UP000886890"/>
    </source>
</evidence>
<protein>
    <submittedName>
        <fullName evidence="2">Uncharacterized protein</fullName>
    </submittedName>
</protein>
<dbReference type="AlphaFoldDB" id="A0A9D1XCV7"/>
<name>A0A9D1XCV7_9FIRM</name>
<accession>A0A9D1XCV7</accession>
<organism evidence="2 3">
    <name type="scientific">Candidatus Fusicatenibacter merdavium</name>
    <dbReference type="NCBI Taxonomy" id="2838600"/>
    <lineage>
        <taxon>Bacteria</taxon>
        <taxon>Bacillati</taxon>
        <taxon>Bacillota</taxon>
        <taxon>Clostridia</taxon>
        <taxon>Lachnospirales</taxon>
        <taxon>Lachnospiraceae</taxon>
        <taxon>Fusicatenibacter</taxon>
    </lineage>
</organism>
<evidence type="ECO:0000313" key="2">
    <source>
        <dbReference type="EMBL" id="HIX76771.1"/>
    </source>
</evidence>
<feature type="transmembrane region" description="Helical" evidence="1">
    <location>
        <begin position="20"/>
        <end position="38"/>
    </location>
</feature>
<dbReference type="Proteomes" id="UP000886890">
    <property type="component" value="Unassembled WGS sequence"/>
</dbReference>
<sequence>MKEHKRKEAGPLGPLSILRWVLLAPINLILILMFQALFVHTQAAPLTPERLATLPVFSGCEILDIAGPKGMDNDTLGANDRSWILYRNAAEETHVVRVEWNMILPRYRIETSVDFLIPAEESSHTVTARDLLGETRVIVENGQNFTNYGYSGGVRQQDSIIRRYVLVALGLILIEAGIYNLIRKARIYKQNDHK</sequence>
<feature type="transmembrane region" description="Helical" evidence="1">
    <location>
        <begin position="164"/>
        <end position="182"/>
    </location>
</feature>